<protein>
    <submittedName>
        <fullName evidence="2">Unannotated protein</fullName>
    </submittedName>
</protein>
<feature type="domain" description="Phospholipase/carboxylesterase/thioesterase" evidence="1">
    <location>
        <begin position="17"/>
        <end position="210"/>
    </location>
</feature>
<proteinExistence type="predicted"/>
<organism evidence="2">
    <name type="scientific">freshwater metagenome</name>
    <dbReference type="NCBI Taxonomy" id="449393"/>
    <lineage>
        <taxon>unclassified sequences</taxon>
        <taxon>metagenomes</taxon>
        <taxon>ecological metagenomes</taxon>
    </lineage>
</organism>
<sequence>MVNPRDLSRPHVWQPSADVENSKTLLLLHGSGADEHDLLGLGKALDPNANLLSPRGLRKSDGANRFFALLEQDTYDEKAVIENSAELADFLWAAAGEYGFNPDNVYAVGFSNGANAATSLLLLQPDSVAGVVAMGNNKVFDDTPFKKGKSDLTGKHVWVANGAADAYSPQVRVDALIEELISLGAKVEFMLHPGGHTIAMEHVRQIASELAQI</sequence>
<reference evidence="2" key="1">
    <citation type="submission" date="2020-05" db="EMBL/GenBank/DDBJ databases">
        <authorList>
            <person name="Chiriac C."/>
            <person name="Salcher M."/>
            <person name="Ghai R."/>
            <person name="Kavagutti S V."/>
        </authorList>
    </citation>
    <scope>NUCLEOTIDE SEQUENCE</scope>
</reference>
<dbReference type="SUPFAM" id="SSF53474">
    <property type="entry name" value="alpha/beta-Hydrolases"/>
    <property type="match status" value="1"/>
</dbReference>
<dbReference type="Pfam" id="PF02230">
    <property type="entry name" value="Abhydrolase_2"/>
    <property type="match status" value="1"/>
</dbReference>
<accession>A0A6J6HEE7</accession>
<dbReference type="InterPro" id="IPR003140">
    <property type="entry name" value="PLipase/COase/thioEstase"/>
</dbReference>
<dbReference type="Gene3D" id="3.40.50.1820">
    <property type="entry name" value="alpha/beta hydrolase"/>
    <property type="match status" value="1"/>
</dbReference>
<evidence type="ECO:0000259" key="1">
    <source>
        <dbReference type="Pfam" id="PF02230"/>
    </source>
</evidence>
<dbReference type="GO" id="GO:0016787">
    <property type="term" value="F:hydrolase activity"/>
    <property type="evidence" value="ECO:0007669"/>
    <property type="project" value="InterPro"/>
</dbReference>
<dbReference type="InterPro" id="IPR029058">
    <property type="entry name" value="AB_hydrolase_fold"/>
</dbReference>
<name>A0A6J6HEE7_9ZZZZ</name>
<evidence type="ECO:0000313" key="2">
    <source>
        <dbReference type="EMBL" id="CAB4611777.1"/>
    </source>
</evidence>
<gene>
    <name evidence="2" type="ORF">UFOPK1857_00456</name>
</gene>
<dbReference type="AlphaFoldDB" id="A0A6J6HEE7"/>
<dbReference type="EMBL" id="CAEZUU010000073">
    <property type="protein sequence ID" value="CAB4611777.1"/>
    <property type="molecule type" value="Genomic_DNA"/>
</dbReference>